<comment type="subcellular location">
    <subcellularLocation>
        <location evidence="2">Membrane</location>
        <topology evidence="2">Multi-pass membrane protein</topology>
    </subcellularLocation>
</comment>
<evidence type="ECO:0000256" key="10">
    <source>
        <dbReference type="SAM" id="Phobius"/>
    </source>
</evidence>
<dbReference type="PANTHER" id="PTHR31412">
    <property type="entry name" value="ZINC METALLOPROTEASE EGY1"/>
    <property type="match status" value="1"/>
</dbReference>
<evidence type="ECO:0000259" key="11">
    <source>
        <dbReference type="Pfam" id="PF02163"/>
    </source>
</evidence>
<dbReference type="GO" id="GO:0006508">
    <property type="term" value="P:proteolysis"/>
    <property type="evidence" value="ECO:0007669"/>
    <property type="project" value="UniProtKB-KW"/>
</dbReference>
<feature type="transmembrane region" description="Helical" evidence="10">
    <location>
        <begin position="339"/>
        <end position="356"/>
    </location>
</feature>
<feature type="transmembrane region" description="Helical" evidence="10">
    <location>
        <begin position="198"/>
        <end position="218"/>
    </location>
</feature>
<evidence type="ECO:0000256" key="6">
    <source>
        <dbReference type="ARBA" id="ARBA00022801"/>
    </source>
</evidence>
<dbReference type="AlphaFoldDB" id="A0A7C1JNY1"/>
<feature type="transmembrane region" description="Helical" evidence="10">
    <location>
        <begin position="298"/>
        <end position="318"/>
    </location>
</feature>
<feature type="transmembrane region" description="Helical" evidence="10">
    <location>
        <begin position="168"/>
        <end position="186"/>
    </location>
</feature>
<dbReference type="InterPro" id="IPR044838">
    <property type="entry name" value="EGY1-like"/>
</dbReference>
<comment type="similarity">
    <text evidence="3">Belongs to the peptidase M50B family.</text>
</comment>
<reference evidence="12" key="1">
    <citation type="journal article" date="2020" name="mSystems">
        <title>Genome- and Community-Level Interaction Insights into Carbon Utilization and Element Cycling Functions of Hydrothermarchaeota in Hydrothermal Sediment.</title>
        <authorList>
            <person name="Zhou Z."/>
            <person name="Liu Y."/>
            <person name="Xu W."/>
            <person name="Pan J."/>
            <person name="Luo Z.H."/>
            <person name="Li M."/>
        </authorList>
    </citation>
    <scope>NUCLEOTIDE SEQUENCE [LARGE SCALE GENOMIC DNA]</scope>
    <source>
        <strain evidence="12">SpSt-289</strain>
    </source>
</reference>
<feature type="domain" description="Peptidase M50" evidence="11">
    <location>
        <begin position="173"/>
        <end position="347"/>
    </location>
</feature>
<keyword evidence="5 10" id="KW-0812">Transmembrane</keyword>
<dbReference type="Pfam" id="PF02163">
    <property type="entry name" value="Peptidase_M50"/>
    <property type="match status" value="1"/>
</dbReference>
<dbReference type="PANTHER" id="PTHR31412:SF0">
    <property type="entry name" value="ZINC METALLOPROTEASE EGY1, CHLOROPLASTIC-RELATED"/>
    <property type="match status" value="1"/>
</dbReference>
<proteinExistence type="inferred from homology"/>
<dbReference type="GO" id="GO:0008233">
    <property type="term" value="F:peptidase activity"/>
    <property type="evidence" value="ECO:0007669"/>
    <property type="project" value="UniProtKB-KW"/>
</dbReference>
<keyword evidence="8 10" id="KW-1133">Transmembrane helix</keyword>
<gene>
    <name evidence="12" type="ORF">ENQ20_05760</name>
</gene>
<organism evidence="12">
    <name type="scientific">Caldilinea aerophila</name>
    <dbReference type="NCBI Taxonomy" id="133453"/>
    <lineage>
        <taxon>Bacteria</taxon>
        <taxon>Bacillati</taxon>
        <taxon>Chloroflexota</taxon>
        <taxon>Caldilineae</taxon>
        <taxon>Caldilineales</taxon>
        <taxon>Caldilineaceae</taxon>
        <taxon>Caldilinea</taxon>
    </lineage>
</organism>
<comment type="caution">
    <text evidence="12">The sequence shown here is derived from an EMBL/GenBank/DDBJ whole genome shotgun (WGS) entry which is preliminary data.</text>
</comment>
<keyword evidence="7" id="KW-0809">Transit peptide</keyword>
<comment type="cofactor">
    <cofactor evidence="1">
        <name>Zn(2+)</name>
        <dbReference type="ChEBI" id="CHEBI:29105"/>
    </cofactor>
</comment>
<keyword evidence="9 10" id="KW-0472">Membrane</keyword>
<keyword evidence="4 12" id="KW-0645">Protease</keyword>
<feature type="transmembrane region" description="Helical" evidence="10">
    <location>
        <begin position="230"/>
        <end position="253"/>
    </location>
</feature>
<feature type="transmembrane region" description="Helical" evidence="10">
    <location>
        <begin position="127"/>
        <end position="148"/>
    </location>
</feature>
<evidence type="ECO:0000256" key="1">
    <source>
        <dbReference type="ARBA" id="ARBA00001947"/>
    </source>
</evidence>
<feature type="transmembrane region" description="Helical" evidence="10">
    <location>
        <begin position="274"/>
        <end position="292"/>
    </location>
</feature>
<dbReference type="CDD" id="cd06160">
    <property type="entry name" value="S2P-M50_like_2"/>
    <property type="match status" value="1"/>
</dbReference>
<dbReference type="GO" id="GO:0016020">
    <property type="term" value="C:membrane"/>
    <property type="evidence" value="ECO:0007669"/>
    <property type="project" value="UniProtKB-SubCell"/>
</dbReference>
<feature type="transmembrane region" description="Helical" evidence="10">
    <location>
        <begin position="362"/>
        <end position="385"/>
    </location>
</feature>
<evidence type="ECO:0000256" key="9">
    <source>
        <dbReference type="ARBA" id="ARBA00023136"/>
    </source>
</evidence>
<evidence type="ECO:0000256" key="8">
    <source>
        <dbReference type="ARBA" id="ARBA00022989"/>
    </source>
</evidence>
<evidence type="ECO:0000256" key="7">
    <source>
        <dbReference type="ARBA" id="ARBA00022946"/>
    </source>
</evidence>
<accession>A0A7C1JNY1</accession>
<protein>
    <submittedName>
        <fullName evidence="12">Site-2 protease family protein</fullName>
    </submittedName>
</protein>
<evidence type="ECO:0000256" key="5">
    <source>
        <dbReference type="ARBA" id="ARBA00022692"/>
    </source>
</evidence>
<dbReference type="InterPro" id="IPR008915">
    <property type="entry name" value="Peptidase_M50"/>
</dbReference>
<keyword evidence="6" id="KW-0378">Hydrolase</keyword>
<feature type="transmembrane region" description="Helical" evidence="10">
    <location>
        <begin position="405"/>
        <end position="423"/>
    </location>
</feature>
<evidence type="ECO:0000256" key="4">
    <source>
        <dbReference type="ARBA" id="ARBA00022670"/>
    </source>
</evidence>
<evidence type="ECO:0000313" key="12">
    <source>
        <dbReference type="EMBL" id="HDX30985.1"/>
    </source>
</evidence>
<dbReference type="EMBL" id="DSMG01000063">
    <property type="protein sequence ID" value="HDX30985.1"/>
    <property type="molecule type" value="Genomic_DNA"/>
</dbReference>
<sequence length="426" mass="47143">MIVASKRWFLKDAVHIVNEFIFQSTPEPSPLELMQITLLQRDLRNVIETDLAIESIQTPRDPKREGVVLFRGRLLRPSHVAFARWQTELARRGFTPTLRSATDAEGQTGLVEVRIFEGVVRPGRSRVWVNVVLFVLTAISTLFVGSLYGDTGLVINSPWDFLRPDNLARGFPFAGTLLGILAAHEFGHYFAARHHRVAVTLPYFIPMPLTFGTLGAFIQLKEPVPDRRKLFDIGVAGPLAGLVLAVPLLFIGLSTSEVAVPPPGVPLMLKGNSIFYFFAKWLVFGEILPNPVTGRDVFMNQITFAAWIGLLVTALNLLPVGQLDGGHTVFAMFGRKARYINLATVAFLALLALAGLPNVQALFPWTVHIGYSGWFLWLFLILGLIGVEHPPALDDVTTLDGRRRAIGALVILIFILTFVPVPMRVL</sequence>
<name>A0A7C1JNY1_9CHLR</name>
<evidence type="ECO:0000256" key="3">
    <source>
        <dbReference type="ARBA" id="ARBA00007931"/>
    </source>
</evidence>
<evidence type="ECO:0000256" key="2">
    <source>
        <dbReference type="ARBA" id="ARBA00004141"/>
    </source>
</evidence>